<evidence type="ECO:0000256" key="4">
    <source>
        <dbReference type="ARBA" id="ARBA00023315"/>
    </source>
</evidence>
<keyword evidence="2 5" id="KW-0808">Transferase</keyword>
<accession>A0ABR9IVE1</accession>
<dbReference type="CDD" id="cd03354">
    <property type="entry name" value="LbH_SAT"/>
    <property type="match status" value="1"/>
</dbReference>
<dbReference type="InterPro" id="IPR011004">
    <property type="entry name" value="Trimer_LpxA-like_sf"/>
</dbReference>
<proteinExistence type="inferred from homology"/>
<gene>
    <name evidence="6" type="ORF">H4W29_004386</name>
</gene>
<evidence type="ECO:0000313" key="7">
    <source>
        <dbReference type="Proteomes" id="UP000620262"/>
    </source>
</evidence>
<keyword evidence="3" id="KW-0677">Repeat</keyword>
<keyword evidence="7" id="KW-1185">Reference proteome</keyword>
<sequence>MFREIAQDYRSHKRALIAQGFWALAFHRYGSTVRSIKFAPIRIPLKIVHFFLIKFSEVFFGIYIGANAKIGSRCVIEHFGSIIIHSEVRIGDDVRLRQGVTIGNKSADKPNEVPILGNGVDVGAGAKILGPVIIGEGAVIGANAVVVRDVPAGAIAVGVPAAIKYRKTPDTAKTPTAIEHQDR</sequence>
<evidence type="ECO:0000256" key="2">
    <source>
        <dbReference type="ARBA" id="ARBA00022679"/>
    </source>
</evidence>
<comment type="caution">
    <text evidence="6">The sequence shown here is derived from an EMBL/GenBank/DDBJ whole genome shotgun (WGS) entry which is preliminary data.</text>
</comment>
<dbReference type="GO" id="GO:0009001">
    <property type="term" value="F:serine O-acetyltransferase activity"/>
    <property type="evidence" value="ECO:0007669"/>
    <property type="project" value="UniProtKB-EC"/>
</dbReference>
<comment type="catalytic activity">
    <reaction evidence="5">
        <text>L-serine + acetyl-CoA = O-acetyl-L-serine + CoA</text>
        <dbReference type="Rhea" id="RHEA:24560"/>
        <dbReference type="ChEBI" id="CHEBI:33384"/>
        <dbReference type="ChEBI" id="CHEBI:57287"/>
        <dbReference type="ChEBI" id="CHEBI:57288"/>
        <dbReference type="ChEBI" id="CHEBI:58340"/>
        <dbReference type="EC" id="2.3.1.30"/>
    </reaction>
</comment>
<name>A0ABR9IVE1_RHIVS</name>
<dbReference type="Proteomes" id="UP000620262">
    <property type="component" value="Unassembled WGS sequence"/>
</dbReference>
<dbReference type="SUPFAM" id="SSF51161">
    <property type="entry name" value="Trimeric LpxA-like enzymes"/>
    <property type="match status" value="1"/>
</dbReference>
<dbReference type="PANTHER" id="PTHR42811">
    <property type="entry name" value="SERINE ACETYLTRANSFERASE"/>
    <property type="match status" value="1"/>
</dbReference>
<dbReference type="Gene3D" id="2.160.10.10">
    <property type="entry name" value="Hexapeptide repeat proteins"/>
    <property type="match status" value="1"/>
</dbReference>
<dbReference type="EMBL" id="JADBEC010000002">
    <property type="protein sequence ID" value="MBE1507141.1"/>
    <property type="molecule type" value="Genomic_DNA"/>
</dbReference>
<keyword evidence="4 5" id="KW-0012">Acyltransferase</keyword>
<evidence type="ECO:0000256" key="5">
    <source>
        <dbReference type="PIRNR" id="PIRNR000441"/>
    </source>
</evidence>
<protein>
    <recommendedName>
        <fullName evidence="5">Serine acetyltransferase</fullName>
        <ecNumber evidence="5">2.3.1.30</ecNumber>
    </recommendedName>
</protein>
<dbReference type="InterPro" id="IPR001451">
    <property type="entry name" value="Hexapep"/>
</dbReference>
<evidence type="ECO:0000256" key="3">
    <source>
        <dbReference type="ARBA" id="ARBA00022737"/>
    </source>
</evidence>
<dbReference type="RefSeq" id="WP_192730920.1">
    <property type="nucleotide sequence ID" value="NZ_BAAAVL010000004.1"/>
</dbReference>
<dbReference type="EC" id="2.3.1.30" evidence="5"/>
<comment type="similarity">
    <text evidence="1 5">Belongs to the transferase hexapeptide repeat family.</text>
</comment>
<organism evidence="6 7">
    <name type="scientific">Rhizobium viscosum</name>
    <name type="common">Arthrobacter viscosus</name>
    <dbReference type="NCBI Taxonomy" id="1673"/>
    <lineage>
        <taxon>Bacteria</taxon>
        <taxon>Pseudomonadati</taxon>
        <taxon>Pseudomonadota</taxon>
        <taxon>Alphaproteobacteria</taxon>
        <taxon>Hyphomicrobiales</taxon>
        <taxon>Rhizobiaceae</taxon>
        <taxon>Rhizobium/Agrobacterium group</taxon>
        <taxon>Rhizobium</taxon>
    </lineage>
</organism>
<evidence type="ECO:0000313" key="6">
    <source>
        <dbReference type="EMBL" id="MBE1507141.1"/>
    </source>
</evidence>
<dbReference type="InterPro" id="IPR018357">
    <property type="entry name" value="Hexapep_transf_CS"/>
</dbReference>
<dbReference type="PIRSF" id="PIRSF000441">
    <property type="entry name" value="CysE"/>
    <property type="match status" value="1"/>
</dbReference>
<dbReference type="InterPro" id="IPR005881">
    <property type="entry name" value="Ser_O-AcTrfase"/>
</dbReference>
<dbReference type="InterPro" id="IPR045304">
    <property type="entry name" value="LbH_SAT"/>
</dbReference>
<reference evidence="6 7" key="1">
    <citation type="submission" date="2020-10" db="EMBL/GenBank/DDBJ databases">
        <title>Sequencing the genomes of 1000 actinobacteria strains.</title>
        <authorList>
            <person name="Klenk H.-P."/>
        </authorList>
    </citation>
    <scope>NUCLEOTIDE SEQUENCE [LARGE SCALE GENOMIC DNA]</scope>
    <source>
        <strain evidence="6 7">DSM 7307</strain>
    </source>
</reference>
<evidence type="ECO:0000256" key="1">
    <source>
        <dbReference type="ARBA" id="ARBA00007274"/>
    </source>
</evidence>
<dbReference type="Pfam" id="PF00132">
    <property type="entry name" value="Hexapep"/>
    <property type="match status" value="1"/>
</dbReference>
<dbReference type="PROSITE" id="PS00101">
    <property type="entry name" value="HEXAPEP_TRANSFERASES"/>
    <property type="match status" value="1"/>
</dbReference>